<dbReference type="InterPro" id="IPR036291">
    <property type="entry name" value="NAD(P)-bd_dom_sf"/>
</dbReference>
<dbReference type="CDD" id="cd05242">
    <property type="entry name" value="SDR_a8"/>
    <property type="match status" value="1"/>
</dbReference>
<dbReference type="SUPFAM" id="SSF51735">
    <property type="entry name" value="NAD(P)-binding Rossmann-fold domains"/>
    <property type="match status" value="1"/>
</dbReference>
<evidence type="ECO:0000256" key="1">
    <source>
        <dbReference type="ARBA" id="ARBA00009353"/>
    </source>
</evidence>
<dbReference type="AlphaFoldDB" id="A0A4R8LUQ5"/>
<evidence type="ECO:0000313" key="4">
    <source>
        <dbReference type="EMBL" id="TDY51424.1"/>
    </source>
</evidence>
<dbReference type="EMBL" id="SORF01000001">
    <property type="protein sequence ID" value="TDY51424.1"/>
    <property type="molecule type" value="Genomic_DNA"/>
</dbReference>
<protein>
    <recommendedName>
        <fullName evidence="6">TIGR01777 family protein</fullName>
    </recommendedName>
</protein>
<comment type="similarity">
    <text evidence="1">Belongs to the NAD(P)-dependent epimerase/dehydratase family. SDR39U1 subfamily.</text>
</comment>
<proteinExistence type="inferred from homology"/>
<dbReference type="Pfam" id="PF01370">
    <property type="entry name" value="Epimerase"/>
    <property type="match status" value="1"/>
</dbReference>
<dbReference type="InterPro" id="IPR001509">
    <property type="entry name" value="Epimerase_deHydtase"/>
</dbReference>
<keyword evidence="5" id="KW-1185">Reference proteome</keyword>
<evidence type="ECO:0000259" key="2">
    <source>
        <dbReference type="Pfam" id="PF01370"/>
    </source>
</evidence>
<feature type="domain" description="DUF1731" evidence="3">
    <location>
        <begin position="249"/>
        <end position="294"/>
    </location>
</feature>
<dbReference type="InterPro" id="IPR013549">
    <property type="entry name" value="DUF1731"/>
</dbReference>
<reference evidence="4 5" key="1">
    <citation type="submission" date="2019-03" db="EMBL/GenBank/DDBJ databases">
        <title>Genomic Encyclopedia of Type Strains, Phase IV (KMG-IV): sequencing the most valuable type-strain genomes for metagenomic binning, comparative biology and taxonomic classification.</title>
        <authorList>
            <person name="Goeker M."/>
        </authorList>
    </citation>
    <scope>NUCLEOTIDE SEQUENCE [LARGE SCALE GENOMIC DNA]</scope>
    <source>
        <strain evidence="4 5">DSM 17974</strain>
    </source>
</reference>
<dbReference type="NCBIfam" id="TIGR01777">
    <property type="entry name" value="yfcH"/>
    <property type="match status" value="1"/>
</dbReference>
<dbReference type="RefSeq" id="WP_134158362.1">
    <property type="nucleotide sequence ID" value="NZ_SORF01000001.1"/>
</dbReference>
<dbReference type="PANTHER" id="PTHR11092:SF0">
    <property type="entry name" value="EPIMERASE FAMILY PROTEIN SDR39U1"/>
    <property type="match status" value="1"/>
</dbReference>
<dbReference type="Pfam" id="PF08338">
    <property type="entry name" value="DUF1731"/>
    <property type="match status" value="1"/>
</dbReference>
<feature type="domain" description="NAD-dependent epimerase/dehydratase" evidence="2">
    <location>
        <begin position="3"/>
        <end position="211"/>
    </location>
</feature>
<name>A0A4R8LUQ5_9BACL</name>
<evidence type="ECO:0008006" key="6">
    <source>
        <dbReference type="Google" id="ProtNLM"/>
    </source>
</evidence>
<gene>
    <name evidence="4" type="ORF">C7445_101426</name>
</gene>
<sequence>MRIVVIGGSGFIGSHLCKHLGLAGHQVTVVRRPYTVERLLHACTAVPIRKFNTTLDNDQAYAIVNLAGASLNRGRWSAHDREEILASRVTTAQAIVTAISQMPRPPKAYVQASAVGYYGTSPTATFTEDDAPGDDFLARVCIAWEAAAQSASAYTRVVGVRLGMVLGQDGGALASLLPLFRLGLGGTIGSGVQWISWIHVADVSTLIEFCLLDQRIAGPLNATAPHPVQMRDFTRAIARQLHRPHWFSVPAPVIRLALGQRAELVLTGQRVLPTKAESVGFSFQFPDLETALADML</sequence>
<accession>A0A4R8LUQ5</accession>
<evidence type="ECO:0000259" key="3">
    <source>
        <dbReference type="Pfam" id="PF08338"/>
    </source>
</evidence>
<organism evidence="4 5">
    <name type="scientific">Alicyclobacillus sacchari</name>
    <dbReference type="NCBI Taxonomy" id="392010"/>
    <lineage>
        <taxon>Bacteria</taxon>
        <taxon>Bacillati</taxon>
        <taxon>Bacillota</taxon>
        <taxon>Bacilli</taxon>
        <taxon>Bacillales</taxon>
        <taxon>Alicyclobacillaceae</taxon>
        <taxon>Alicyclobacillus</taxon>
    </lineage>
</organism>
<dbReference type="OrthoDB" id="9801773at2"/>
<dbReference type="InterPro" id="IPR010099">
    <property type="entry name" value="SDR39U1"/>
</dbReference>
<dbReference type="Gene3D" id="3.40.50.720">
    <property type="entry name" value="NAD(P)-binding Rossmann-like Domain"/>
    <property type="match status" value="1"/>
</dbReference>
<evidence type="ECO:0000313" key="5">
    <source>
        <dbReference type="Proteomes" id="UP000294581"/>
    </source>
</evidence>
<dbReference type="Proteomes" id="UP000294581">
    <property type="component" value="Unassembled WGS sequence"/>
</dbReference>
<comment type="caution">
    <text evidence="4">The sequence shown here is derived from an EMBL/GenBank/DDBJ whole genome shotgun (WGS) entry which is preliminary data.</text>
</comment>
<dbReference type="PANTHER" id="PTHR11092">
    <property type="entry name" value="SUGAR NUCLEOTIDE EPIMERASE RELATED"/>
    <property type="match status" value="1"/>
</dbReference>